<dbReference type="Proteomes" id="UP000534783">
    <property type="component" value="Unassembled WGS sequence"/>
</dbReference>
<evidence type="ECO:0000256" key="1">
    <source>
        <dbReference type="SAM" id="Coils"/>
    </source>
</evidence>
<proteinExistence type="predicted"/>
<sequence length="87" mass="9973">MAVVKVWGRGQLTIPASLRKELHIEEDATVSVVRVGESLILTTKKLVGDTIAKKAQKELKKAGLRLEDILKDLEEQRERYNRERYGR</sequence>
<keyword evidence="4" id="KW-1185">Reference proteome</keyword>
<name>A0A7X6IA70_9BACT</name>
<dbReference type="AlphaFoldDB" id="A0A7X6IA70"/>
<dbReference type="GO" id="GO:0003677">
    <property type="term" value="F:DNA binding"/>
    <property type="evidence" value="ECO:0007669"/>
    <property type="project" value="UniProtKB-KW"/>
</dbReference>
<organism evidence="3 4">
    <name type="scientific">Candidatus Manganitrophus noduliformans</name>
    <dbReference type="NCBI Taxonomy" id="2606439"/>
    <lineage>
        <taxon>Bacteria</taxon>
        <taxon>Pseudomonadati</taxon>
        <taxon>Nitrospirota</taxon>
        <taxon>Nitrospiria</taxon>
        <taxon>Candidatus Troglogloeales</taxon>
        <taxon>Candidatus Manganitrophaceae</taxon>
        <taxon>Candidatus Manganitrophus</taxon>
    </lineage>
</organism>
<dbReference type="SUPFAM" id="SSF89447">
    <property type="entry name" value="AbrB/MazE/MraZ-like"/>
    <property type="match status" value="1"/>
</dbReference>
<keyword evidence="1" id="KW-0175">Coiled coil</keyword>
<evidence type="ECO:0000313" key="3">
    <source>
        <dbReference type="EMBL" id="NKE70191.1"/>
    </source>
</evidence>
<reference evidence="3 4" key="1">
    <citation type="journal article" date="2020" name="Nature">
        <title>Bacterial chemolithoautotrophy via manganese oxidation.</title>
        <authorList>
            <person name="Yu H."/>
            <person name="Leadbetter J.R."/>
        </authorList>
    </citation>
    <scope>NUCLEOTIDE SEQUENCE [LARGE SCALE GENOMIC DNA]</scope>
    <source>
        <strain evidence="3 4">Mn-1</strain>
    </source>
</reference>
<dbReference type="EMBL" id="VTOW01000001">
    <property type="protein sequence ID" value="NKE70191.1"/>
    <property type="molecule type" value="Genomic_DNA"/>
</dbReference>
<feature type="coiled-coil region" evidence="1">
    <location>
        <begin position="52"/>
        <end position="83"/>
    </location>
</feature>
<evidence type="ECO:0000313" key="4">
    <source>
        <dbReference type="Proteomes" id="UP000534783"/>
    </source>
</evidence>
<dbReference type="RefSeq" id="WP_168058456.1">
    <property type="nucleotide sequence ID" value="NZ_VTOW01000001.1"/>
</dbReference>
<dbReference type="InterPro" id="IPR037914">
    <property type="entry name" value="SpoVT-AbrB_sf"/>
</dbReference>
<dbReference type="InterPro" id="IPR007159">
    <property type="entry name" value="SpoVT-AbrB_dom"/>
</dbReference>
<keyword evidence="3" id="KW-0238">DNA-binding</keyword>
<protein>
    <submittedName>
        <fullName evidence="3">AbrB/MazE/SpoVT family DNA-binding domain-containing protein</fullName>
    </submittedName>
</protein>
<dbReference type="Gene3D" id="2.10.260.10">
    <property type="match status" value="1"/>
</dbReference>
<dbReference type="Pfam" id="PF04014">
    <property type="entry name" value="MazE_antitoxin"/>
    <property type="match status" value="1"/>
</dbReference>
<evidence type="ECO:0000259" key="2">
    <source>
        <dbReference type="SMART" id="SM00966"/>
    </source>
</evidence>
<comment type="caution">
    <text evidence="3">The sequence shown here is derived from an EMBL/GenBank/DDBJ whole genome shotgun (WGS) entry which is preliminary data.</text>
</comment>
<accession>A0A7X6IA70</accession>
<dbReference type="SMART" id="SM00966">
    <property type="entry name" value="SpoVT_AbrB"/>
    <property type="match status" value="1"/>
</dbReference>
<feature type="domain" description="SpoVT-AbrB" evidence="2">
    <location>
        <begin position="4"/>
        <end position="49"/>
    </location>
</feature>
<gene>
    <name evidence="3" type="ORF">MNODULE_05465</name>
</gene>